<keyword evidence="1" id="KW-0472">Membrane</keyword>
<feature type="transmembrane region" description="Helical" evidence="1">
    <location>
        <begin position="516"/>
        <end position="537"/>
    </location>
</feature>
<dbReference type="InterPro" id="IPR029787">
    <property type="entry name" value="Nucleotide_cyclase"/>
</dbReference>
<dbReference type="Pfam" id="PF00211">
    <property type="entry name" value="Guanylate_cyc"/>
    <property type="match status" value="1"/>
</dbReference>
<dbReference type="Gene3D" id="3.30.70.1230">
    <property type="entry name" value="Nucleotide cyclase"/>
    <property type="match status" value="1"/>
</dbReference>
<evidence type="ECO:0000313" key="4">
    <source>
        <dbReference type="Proteomes" id="UP000198717"/>
    </source>
</evidence>
<dbReference type="Pfam" id="PF05226">
    <property type="entry name" value="CHASE2"/>
    <property type="match status" value="1"/>
</dbReference>
<feature type="transmembrane region" description="Helical" evidence="1">
    <location>
        <begin position="543"/>
        <end position="565"/>
    </location>
</feature>
<protein>
    <submittedName>
        <fullName evidence="3">Adenylate cyclase</fullName>
    </submittedName>
</protein>
<keyword evidence="1" id="KW-0812">Transmembrane</keyword>
<feature type="transmembrane region" description="Helical" evidence="1">
    <location>
        <begin position="488"/>
        <end position="509"/>
    </location>
</feature>
<comment type="caution">
    <text evidence="3">The sequence shown here is derived from an EMBL/GenBank/DDBJ whole genome shotgun (WGS) entry which is preliminary data.</text>
</comment>
<evidence type="ECO:0000259" key="2">
    <source>
        <dbReference type="PROSITE" id="PS50125"/>
    </source>
</evidence>
<reference evidence="3 4" key="1">
    <citation type="submission" date="2016-10" db="EMBL/GenBank/DDBJ databases">
        <authorList>
            <person name="Varghese N."/>
            <person name="Submissions S."/>
        </authorList>
    </citation>
    <scope>NUCLEOTIDE SEQUENCE [LARGE SCALE GENOMIC DNA]</scope>
    <source>
        <strain evidence="3 4">DSM 2260</strain>
    </source>
</reference>
<organism evidence="3 4">
    <name type="scientific">Myxococcus virescens</name>
    <dbReference type="NCBI Taxonomy" id="83456"/>
    <lineage>
        <taxon>Bacteria</taxon>
        <taxon>Pseudomonadati</taxon>
        <taxon>Myxococcota</taxon>
        <taxon>Myxococcia</taxon>
        <taxon>Myxococcales</taxon>
        <taxon>Cystobacterineae</taxon>
        <taxon>Myxococcaceae</taxon>
        <taxon>Myxococcus</taxon>
    </lineage>
</organism>
<dbReference type="SMART" id="SM01080">
    <property type="entry name" value="CHASE2"/>
    <property type="match status" value="1"/>
</dbReference>
<dbReference type="InterPro" id="IPR050697">
    <property type="entry name" value="Adenylyl/Guanylyl_Cyclase_3/4"/>
</dbReference>
<keyword evidence="4" id="KW-1185">Reference proteome</keyword>
<dbReference type="InterPro" id="IPR007890">
    <property type="entry name" value="CHASE2"/>
</dbReference>
<dbReference type="SUPFAM" id="SSF55073">
    <property type="entry name" value="Nucleotide cyclase"/>
    <property type="match status" value="1"/>
</dbReference>
<dbReference type="PROSITE" id="PS50125">
    <property type="entry name" value="GUANYLATE_CYCLASE_2"/>
    <property type="match status" value="1"/>
</dbReference>
<feature type="domain" description="Guanylate cyclase" evidence="2">
    <location>
        <begin position="606"/>
        <end position="738"/>
    </location>
</feature>
<dbReference type="PANTHER" id="PTHR43081:SF1">
    <property type="entry name" value="ADENYLATE CYCLASE, TERMINAL-DIFFERENTIATION SPECIFIC"/>
    <property type="match status" value="1"/>
</dbReference>
<gene>
    <name evidence="3" type="ORF">SAMN04488504_103106</name>
</gene>
<dbReference type="PANTHER" id="PTHR43081">
    <property type="entry name" value="ADENYLATE CYCLASE, TERMINAL-DIFFERENTIATION SPECIFIC-RELATED"/>
    <property type="match status" value="1"/>
</dbReference>
<accession>A0ABY0MSA5</accession>
<name>A0ABY0MSA5_9BACT</name>
<proteinExistence type="predicted"/>
<dbReference type="CDD" id="cd07302">
    <property type="entry name" value="CHD"/>
    <property type="match status" value="1"/>
</dbReference>
<keyword evidence="1" id="KW-1133">Transmembrane helix</keyword>
<dbReference type="InterPro" id="IPR001054">
    <property type="entry name" value="A/G_cyclase"/>
</dbReference>
<dbReference type="Proteomes" id="UP000198717">
    <property type="component" value="Unassembled WGS sequence"/>
</dbReference>
<evidence type="ECO:0000256" key="1">
    <source>
        <dbReference type="SAM" id="Phobius"/>
    </source>
</evidence>
<sequence>MQGHRVHSAGRRFLKRLGVSLLMALLFGGVLGLLVYLRPTGLVPPKDPPSAWVPSAAVDAAQAWLEGWERVTYDWRVRELGERSERPDEAVVIAIDDETLAEARQDVRPGVATQPWPRHLVGRMVHRLVQEGALLVLVDLPFTDLSPNACAEASSASASSLSCDDAAFAAQLAKDPGRALLSFTWEAQGPRVLPPANRLWPYRVKLGVYDASEAASLRAQAVLAAQRPAFIIPAGSQVEVWGGATDEADGRALGSRLGATAHVIEERRAADDSYRVGPTELFIALAEVQVEGLDAAKLIELRQVQHPVVPLLSGSAGFGASTLVAGRDGRVRAVAHLMSYTVRGKRHILPSLPLAAAMRLAGTRSLRYADGKLHVGDQYAFPMSDSGLSLLRWDAPNAGRGSRGSLARSIRAWNVLLNVFDVADERPARFENDLEGRTVVLTRTAGESAHLRSTPLGPETPGGAILGQALANILRSEGITRAAPDLDLLLTVGLAFLGAFLALSLSFLLRSVRGAVLYVGFLVAAAAGYAFGAAYVFVEQRLWVAMAGPLLAMVGAFVATIRYAYGTERQIRDFVHNALGRYVSPDVARLVARDLSLMRPERRKMSVYVCDIEGFTRLSESMPPEQLVGLFNAYLTEISAVVRSTAGQVDKYIGDSVLAFWGAPVRTDRHAHLACEAALKMREVLTERQSAWEKKYGHRLSFRAAVDTGELVVGDLGSEMKSNYTVLGDAVGLASRLEAINKVYGTYVLAGDTTAQLASGSYVFRVVDLVRFKGRPQPVRVHELVARRGEITPRMQEQLALHEQALTAYHQRRFAEAHALFERASHAYQDTVAALYVGRCARFLVTPPPTDWDGVHGMEEGEPTAAAA</sequence>
<dbReference type="EMBL" id="FNAJ01000003">
    <property type="protein sequence ID" value="SDD88820.1"/>
    <property type="molecule type" value="Genomic_DNA"/>
</dbReference>
<evidence type="ECO:0000313" key="3">
    <source>
        <dbReference type="EMBL" id="SDD88820.1"/>
    </source>
</evidence>
<dbReference type="SMART" id="SM00044">
    <property type="entry name" value="CYCc"/>
    <property type="match status" value="1"/>
</dbReference>